<evidence type="ECO:0000313" key="1">
    <source>
        <dbReference type="EMBL" id="SFL24699.1"/>
    </source>
</evidence>
<dbReference type="OrthoDB" id="7183688at2"/>
<dbReference type="AlphaFoldDB" id="A0A1I4G4I5"/>
<evidence type="ECO:0000313" key="2">
    <source>
        <dbReference type="Proteomes" id="UP000199550"/>
    </source>
</evidence>
<name>A0A1I4G4I5_9RHOB</name>
<keyword evidence="2" id="KW-1185">Reference proteome</keyword>
<gene>
    <name evidence="1" type="ORF">SAMN04488004_11189</name>
</gene>
<dbReference type="Proteomes" id="UP000199550">
    <property type="component" value="Unassembled WGS sequence"/>
</dbReference>
<dbReference type="RefSeq" id="WP_090189572.1">
    <property type="nucleotide sequence ID" value="NZ_FOTF01000011.1"/>
</dbReference>
<organism evidence="1 2">
    <name type="scientific">Loktanella salsilacus</name>
    <dbReference type="NCBI Taxonomy" id="195913"/>
    <lineage>
        <taxon>Bacteria</taxon>
        <taxon>Pseudomonadati</taxon>
        <taxon>Pseudomonadota</taxon>
        <taxon>Alphaproteobacteria</taxon>
        <taxon>Rhodobacterales</taxon>
        <taxon>Roseobacteraceae</taxon>
        <taxon>Loktanella</taxon>
    </lineage>
</organism>
<dbReference type="STRING" id="195913.SAMN04488004_11189"/>
<sequence length="480" mass="52486">MTKKTLNTTNLEKLGAERLAALVMDLVQGSAALQRRARLEISAAQGPQDIAVDIRKRFAMMRRATAFVNWRKQKALIKDLDGLLQMINANVVPYNADEGFDLLWSLIQLAPSIHERTDDSNGAVGDVFRDAIDAIAAIAPRINVAPLVLADRILDAVVGAGYGEFDGIIPATSAILGNTGLEHLKAGANAWADAAPTPEEVERYSGFGLSRSAAGSIQRNKDLTRSVILADIADVQGDVDAYIARYSPQQLTFGTIAPQVARRLLDAGRVEEAMQIIRRAMAEGGKASHGTARHDLELVFEDGLKQQGNTAELTDHLWQRFAQTLDADSLRRHLKLLPDFDDIAAEDAALDLAERFAKLEVAIDFLTGWPALDRAARLVLDRAKHLDGDQFEALTPAADTLSEKHPLAAVIIRRAMIDDALIGAKSKRYRHAARHLAECQSSDARIDSYGAYPDHSAYLAHLRQKHHRKSGFWDLVAPPG</sequence>
<dbReference type="EMBL" id="FOTF01000011">
    <property type="protein sequence ID" value="SFL24699.1"/>
    <property type="molecule type" value="Genomic_DNA"/>
</dbReference>
<dbReference type="InterPro" id="IPR049245">
    <property type="entry name" value="DUF6880"/>
</dbReference>
<dbReference type="Pfam" id="PF21810">
    <property type="entry name" value="DUF6880"/>
    <property type="match status" value="1"/>
</dbReference>
<proteinExistence type="predicted"/>
<protein>
    <submittedName>
        <fullName evidence="1">Uncharacterized protein</fullName>
    </submittedName>
</protein>
<reference evidence="1 2" key="1">
    <citation type="submission" date="2016-10" db="EMBL/GenBank/DDBJ databases">
        <authorList>
            <person name="de Groot N.N."/>
        </authorList>
    </citation>
    <scope>NUCLEOTIDE SEQUENCE [LARGE SCALE GENOMIC DNA]</scope>
    <source>
        <strain evidence="1 2">DSM 16199</strain>
    </source>
</reference>
<accession>A0A1I4G4I5</accession>